<dbReference type="Pfam" id="PF00011">
    <property type="entry name" value="HSP20"/>
    <property type="match status" value="1"/>
</dbReference>
<reference evidence="4 5" key="1">
    <citation type="submission" date="2021-03" db="EMBL/GenBank/DDBJ databases">
        <title>Glycomyces sp. nov., a novel actinomycete isolated from soil.</title>
        <authorList>
            <person name="Yang X."/>
            <person name="Xu X."/>
        </authorList>
    </citation>
    <scope>NUCLEOTIDE SEQUENCE [LARGE SCALE GENOMIC DNA]</scope>
    <source>
        <strain evidence="4 5">NEAU-S30</strain>
    </source>
</reference>
<evidence type="ECO:0000313" key="4">
    <source>
        <dbReference type="EMBL" id="MBO3733050.1"/>
    </source>
</evidence>
<dbReference type="EMBL" id="JAGFNP010000004">
    <property type="protein sequence ID" value="MBO3733050.1"/>
    <property type="molecule type" value="Genomic_DNA"/>
</dbReference>
<evidence type="ECO:0000256" key="1">
    <source>
        <dbReference type="PROSITE-ProRule" id="PRU00285"/>
    </source>
</evidence>
<dbReference type="SUPFAM" id="SSF49764">
    <property type="entry name" value="HSP20-like chaperones"/>
    <property type="match status" value="1"/>
</dbReference>
<organism evidence="4 5">
    <name type="scientific">Glycomyces niveus</name>
    <dbReference type="NCBI Taxonomy" id="2820287"/>
    <lineage>
        <taxon>Bacteria</taxon>
        <taxon>Bacillati</taxon>
        <taxon>Actinomycetota</taxon>
        <taxon>Actinomycetes</taxon>
        <taxon>Glycomycetales</taxon>
        <taxon>Glycomycetaceae</taxon>
        <taxon>Glycomyces</taxon>
    </lineage>
</organism>
<evidence type="ECO:0000313" key="5">
    <source>
        <dbReference type="Proteomes" id="UP000681341"/>
    </source>
</evidence>
<protein>
    <submittedName>
        <fullName evidence="4">Hsp20/alpha crystallin family protein</fullName>
    </submittedName>
</protein>
<feature type="domain" description="SHSP" evidence="3">
    <location>
        <begin position="21"/>
        <end position="138"/>
    </location>
</feature>
<evidence type="ECO:0000259" key="3">
    <source>
        <dbReference type="PROSITE" id="PS01031"/>
    </source>
</evidence>
<evidence type="ECO:0000256" key="2">
    <source>
        <dbReference type="RuleBase" id="RU003616"/>
    </source>
</evidence>
<dbReference type="PROSITE" id="PS01031">
    <property type="entry name" value="SHSP"/>
    <property type="match status" value="1"/>
</dbReference>
<proteinExistence type="inferred from homology"/>
<gene>
    <name evidence="4" type="ORF">J5V16_09470</name>
</gene>
<dbReference type="Gene3D" id="2.60.40.790">
    <property type="match status" value="1"/>
</dbReference>
<comment type="caution">
    <text evidence="4">The sequence shown here is derived from an EMBL/GenBank/DDBJ whole genome shotgun (WGS) entry which is preliminary data.</text>
</comment>
<dbReference type="PANTHER" id="PTHR11527">
    <property type="entry name" value="HEAT-SHOCK PROTEIN 20 FAMILY MEMBER"/>
    <property type="match status" value="1"/>
</dbReference>
<name>A0ABS3U2Q4_9ACTN</name>
<dbReference type="InterPro" id="IPR002068">
    <property type="entry name" value="A-crystallin/Hsp20_dom"/>
</dbReference>
<accession>A0ABS3U2Q4</accession>
<keyword evidence="5" id="KW-1185">Reference proteome</keyword>
<sequence>MLVRSDPFRDIDRIAQQMLGLNDSQLSMPMDAWKEGHTFNIQIDLPGVREGDIDLEVERNVLTVRAERRAVEAGDREIIHAERRTGSFARQILLSDALDTEQVEATYRDGVLTLRIPMAEQAKPRKVLIGAGAKEIEQ</sequence>
<comment type="similarity">
    <text evidence="1 2">Belongs to the small heat shock protein (HSP20) family.</text>
</comment>
<dbReference type="Proteomes" id="UP000681341">
    <property type="component" value="Unassembled WGS sequence"/>
</dbReference>
<dbReference type="RefSeq" id="WP_208495867.1">
    <property type="nucleotide sequence ID" value="NZ_JAGFNP010000004.1"/>
</dbReference>
<dbReference type="InterPro" id="IPR008978">
    <property type="entry name" value="HSP20-like_chaperone"/>
</dbReference>
<dbReference type="InterPro" id="IPR031107">
    <property type="entry name" value="Small_HSP"/>
</dbReference>
<dbReference type="CDD" id="cd06464">
    <property type="entry name" value="ACD_sHsps-like"/>
    <property type="match status" value="1"/>
</dbReference>